<feature type="transmembrane region" description="Helical" evidence="1">
    <location>
        <begin position="210"/>
        <end position="234"/>
    </location>
</feature>
<evidence type="ECO:0000313" key="2">
    <source>
        <dbReference type="EMBL" id="MBB2159476.1"/>
    </source>
</evidence>
<feature type="transmembrane region" description="Helical" evidence="1">
    <location>
        <begin position="315"/>
        <end position="332"/>
    </location>
</feature>
<keyword evidence="1" id="KW-0812">Transmembrane</keyword>
<gene>
    <name evidence="2" type="ORF">HLH48_04690</name>
</gene>
<accession>A0A7W4NKK6</accession>
<feature type="transmembrane region" description="Helical" evidence="1">
    <location>
        <begin position="89"/>
        <end position="112"/>
    </location>
</feature>
<keyword evidence="1" id="KW-1133">Transmembrane helix</keyword>
<evidence type="ECO:0008006" key="4">
    <source>
        <dbReference type="Google" id="ProtNLM"/>
    </source>
</evidence>
<protein>
    <recommendedName>
        <fullName evidence="4">Glycosyltransferase RgtA/B/C/D-like domain-containing protein</fullName>
    </recommendedName>
</protein>
<dbReference type="Proteomes" id="UP000589085">
    <property type="component" value="Unassembled WGS sequence"/>
</dbReference>
<feature type="transmembrane region" description="Helical" evidence="1">
    <location>
        <begin position="338"/>
        <end position="356"/>
    </location>
</feature>
<evidence type="ECO:0000313" key="3">
    <source>
        <dbReference type="Proteomes" id="UP000589085"/>
    </source>
</evidence>
<dbReference type="EMBL" id="JABEQJ010000004">
    <property type="protein sequence ID" value="MBB2159476.1"/>
    <property type="molecule type" value="Genomic_DNA"/>
</dbReference>
<feature type="transmembrane region" description="Helical" evidence="1">
    <location>
        <begin position="285"/>
        <end position="303"/>
    </location>
</feature>
<reference evidence="2 3" key="1">
    <citation type="submission" date="2020-04" db="EMBL/GenBank/DDBJ databases">
        <title>Description of novel Gluconacetobacter.</title>
        <authorList>
            <person name="Sombolestani A."/>
        </authorList>
    </citation>
    <scope>NUCLEOTIDE SEQUENCE [LARGE SCALE GENOMIC DNA]</scope>
    <source>
        <strain evidence="2 3">LMG 19747</strain>
    </source>
</reference>
<evidence type="ECO:0000256" key="1">
    <source>
        <dbReference type="SAM" id="Phobius"/>
    </source>
</evidence>
<feature type="transmembrane region" description="Helical" evidence="1">
    <location>
        <begin position="178"/>
        <end position="204"/>
    </location>
</feature>
<name>A0A7W4NKK6_9PROT</name>
<proteinExistence type="predicted"/>
<dbReference type="RefSeq" id="WP_182996343.1">
    <property type="nucleotide sequence ID" value="NZ_JABEQJ010000004.1"/>
</dbReference>
<comment type="caution">
    <text evidence="2">The sequence shown here is derived from an EMBL/GenBank/DDBJ whole genome shotgun (WGS) entry which is preliminary data.</text>
</comment>
<feature type="transmembrane region" description="Helical" evidence="1">
    <location>
        <begin position="255"/>
        <end position="273"/>
    </location>
</feature>
<feature type="transmembrane region" description="Helical" evidence="1">
    <location>
        <begin position="148"/>
        <end position="166"/>
    </location>
</feature>
<keyword evidence="1" id="KW-0472">Membrane</keyword>
<sequence length="480" mass="50601">MNVFWSFFSKKSRLPAFILFILLAGPVLTLPHHIPLNPNEGWNAYLATRAVAGDPTRPLYPPPGSMVFNNYPPLSFPLLGLAGRLTGDMIVTGRLVALLAMLACAGLVAGCVRRMGGTTGAATQAGLLMALYASTSFRDYVAIDDPQWLAHAIMLAGLALLLPAGAGRLRPGRVASAALLIAAGGFVKHNLVALPLAVTIWLAWYDRRALAAWCGAGALALLAGFGLATTLYGPAFPADLLHHARIMMPAGAIEGIRKLAELLGLLLAAGLSWAGPAPDARARRMRAFVTLFLVLALATGLLQRIGDGVNYNAQFETLIAACLAVGLALSRIPGRPGLAAGLSFLPLLALVPIQLAHEARDLRALPARTAQWQAAIAHLRATPGPAACETLALCYWAGKDETVDFFNLTQTLLAGGQAYPFAETVRRHGFALVELSRAAHRHANAIAHGGHDPIDDALDAAGYVPVRDGPDRTVFLAVPP</sequence>
<organism evidence="2 3">
    <name type="scientific">Gluconacetobacter sacchari</name>
    <dbReference type="NCBI Taxonomy" id="92759"/>
    <lineage>
        <taxon>Bacteria</taxon>
        <taxon>Pseudomonadati</taxon>
        <taxon>Pseudomonadota</taxon>
        <taxon>Alphaproteobacteria</taxon>
        <taxon>Acetobacterales</taxon>
        <taxon>Acetobacteraceae</taxon>
        <taxon>Gluconacetobacter</taxon>
    </lineage>
</organism>
<dbReference type="AlphaFoldDB" id="A0A7W4NKK6"/>